<name>A0A9D4TKJ2_CHLVU</name>
<dbReference type="Pfam" id="PF00530">
    <property type="entry name" value="SRCR"/>
    <property type="match status" value="2"/>
</dbReference>
<organism evidence="6 7">
    <name type="scientific">Chlorella vulgaris</name>
    <name type="common">Green alga</name>
    <dbReference type="NCBI Taxonomy" id="3077"/>
    <lineage>
        <taxon>Eukaryota</taxon>
        <taxon>Viridiplantae</taxon>
        <taxon>Chlorophyta</taxon>
        <taxon>core chlorophytes</taxon>
        <taxon>Trebouxiophyceae</taxon>
        <taxon>Chlorellales</taxon>
        <taxon>Chlorellaceae</taxon>
        <taxon>Chlorella clade</taxon>
        <taxon>Chlorella</taxon>
    </lineage>
</organism>
<proteinExistence type="predicted"/>
<evidence type="ECO:0000256" key="2">
    <source>
        <dbReference type="ARBA" id="ARBA00022737"/>
    </source>
</evidence>
<dbReference type="GO" id="GO:0016020">
    <property type="term" value="C:membrane"/>
    <property type="evidence" value="ECO:0007669"/>
    <property type="project" value="InterPro"/>
</dbReference>
<keyword evidence="7" id="KW-1185">Reference proteome</keyword>
<dbReference type="OrthoDB" id="534936at2759"/>
<dbReference type="SMART" id="SM00202">
    <property type="entry name" value="SR"/>
    <property type="match status" value="1"/>
</dbReference>
<dbReference type="Proteomes" id="UP001055712">
    <property type="component" value="Unassembled WGS sequence"/>
</dbReference>
<protein>
    <recommendedName>
        <fullName evidence="5">SRCR domain-containing protein</fullName>
    </recommendedName>
</protein>
<keyword evidence="1 4" id="KW-0732">Signal</keyword>
<evidence type="ECO:0000256" key="3">
    <source>
        <dbReference type="ARBA" id="ARBA00023157"/>
    </source>
</evidence>
<feature type="domain" description="SRCR" evidence="5">
    <location>
        <begin position="53"/>
        <end position="157"/>
    </location>
</feature>
<feature type="domain" description="SRCR" evidence="5">
    <location>
        <begin position="318"/>
        <end position="444"/>
    </location>
</feature>
<dbReference type="SUPFAM" id="SSF56487">
    <property type="entry name" value="SRCR-like"/>
    <property type="match status" value="3"/>
</dbReference>
<reference evidence="6" key="1">
    <citation type="journal article" date="2019" name="Plant J.">
        <title>Chlorella vulgaris genome assembly and annotation reveals the molecular basis for metabolic acclimation to high light conditions.</title>
        <authorList>
            <person name="Cecchin M."/>
            <person name="Marcolungo L."/>
            <person name="Rossato M."/>
            <person name="Girolomoni L."/>
            <person name="Cosentino E."/>
            <person name="Cuine S."/>
            <person name="Li-Beisson Y."/>
            <person name="Delledonne M."/>
            <person name="Ballottari M."/>
        </authorList>
    </citation>
    <scope>NUCLEOTIDE SEQUENCE</scope>
    <source>
        <strain evidence="6">211/11P</strain>
    </source>
</reference>
<evidence type="ECO:0000256" key="4">
    <source>
        <dbReference type="SAM" id="SignalP"/>
    </source>
</evidence>
<dbReference type="Gene3D" id="3.10.250.10">
    <property type="entry name" value="SRCR-like domain"/>
    <property type="match status" value="3"/>
</dbReference>
<dbReference type="PANTHER" id="PTHR19331">
    <property type="entry name" value="SCAVENGER RECEPTOR DOMAIN-CONTAINING"/>
    <property type="match status" value="1"/>
</dbReference>
<accession>A0A9D4TKJ2</accession>
<reference evidence="6" key="2">
    <citation type="submission" date="2020-11" db="EMBL/GenBank/DDBJ databases">
        <authorList>
            <person name="Cecchin M."/>
            <person name="Marcolungo L."/>
            <person name="Rossato M."/>
            <person name="Girolomoni L."/>
            <person name="Cosentino E."/>
            <person name="Cuine S."/>
            <person name="Li-Beisson Y."/>
            <person name="Delledonne M."/>
            <person name="Ballottari M."/>
        </authorList>
    </citation>
    <scope>NUCLEOTIDE SEQUENCE</scope>
    <source>
        <strain evidence="6">211/11P</strain>
        <tissue evidence="6">Whole cell</tissue>
    </source>
</reference>
<keyword evidence="3" id="KW-1015">Disulfide bond</keyword>
<sequence>MGFRLGWCLLLLAPLIASGLKLTANEGAGPLYRGRDLPYYLAPLPGQNVSSEGGTVARGYLEVPNRSGSTGGVCARVADNPPLTALVVCRSLGWRGAARAAALAPPANSTAVGNGGTAWSSLACNGTEAGLLACRYSRVEANFTGCSPRVRLVIECYSDPGRQGELRFSPAPPAASTVGEQYSQGLTVEVFQDGFWGYPAGPFSPRVAVVLCREAGYTNGTAGVGDTTLAGLGYRPAGNAPKLTSLRCNGTEAALDECRFSYAPPLPFSPYFEYVPREGSISYYQGPFLPLLFCPDAFNSTEPAGEDGGAVEQQEYAVRLHSDADTATPADGCVSGRVQMSVGGFWGLVAMGDYGSGAAAVADEVAQANAEVICRQLGAGDTGNITTSFDVADADVRLPVWLSDLECGGDEASVLDCGYTSDVVPGGSLRTAPEADYALSVSCCRA</sequence>
<evidence type="ECO:0000313" key="7">
    <source>
        <dbReference type="Proteomes" id="UP001055712"/>
    </source>
</evidence>
<evidence type="ECO:0000256" key="1">
    <source>
        <dbReference type="ARBA" id="ARBA00022729"/>
    </source>
</evidence>
<feature type="domain" description="SRCR" evidence="5">
    <location>
        <begin position="166"/>
        <end position="258"/>
    </location>
</feature>
<keyword evidence="2" id="KW-0677">Repeat</keyword>
<evidence type="ECO:0000259" key="5">
    <source>
        <dbReference type="PROSITE" id="PS50287"/>
    </source>
</evidence>
<dbReference type="PROSITE" id="PS50287">
    <property type="entry name" value="SRCR_2"/>
    <property type="match status" value="3"/>
</dbReference>
<gene>
    <name evidence="6" type="ORF">D9Q98_006418</name>
</gene>
<dbReference type="EMBL" id="SIDB01000009">
    <property type="protein sequence ID" value="KAI3428032.1"/>
    <property type="molecule type" value="Genomic_DNA"/>
</dbReference>
<dbReference type="AlphaFoldDB" id="A0A9D4TKJ2"/>
<dbReference type="InterPro" id="IPR036772">
    <property type="entry name" value="SRCR-like_dom_sf"/>
</dbReference>
<comment type="caution">
    <text evidence="6">The sequence shown here is derived from an EMBL/GenBank/DDBJ whole genome shotgun (WGS) entry which is preliminary data.</text>
</comment>
<feature type="signal peptide" evidence="4">
    <location>
        <begin position="1"/>
        <end position="19"/>
    </location>
</feature>
<evidence type="ECO:0000313" key="6">
    <source>
        <dbReference type="EMBL" id="KAI3428032.1"/>
    </source>
</evidence>
<dbReference type="InterPro" id="IPR001190">
    <property type="entry name" value="SRCR"/>
</dbReference>
<feature type="chain" id="PRO_5038476516" description="SRCR domain-containing protein" evidence="4">
    <location>
        <begin position="20"/>
        <end position="446"/>
    </location>
</feature>